<dbReference type="Proteomes" id="UP000284202">
    <property type="component" value="Unassembled WGS sequence"/>
</dbReference>
<organism evidence="1 2">
    <name type="scientific">Paracoccus onubensis</name>
    <dbReference type="NCBI Taxonomy" id="1675788"/>
    <lineage>
        <taxon>Bacteria</taxon>
        <taxon>Pseudomonadati</taxon>
        <taxon>Pseudomonadota</taxon>
        <taxon>Alphaproteobacteria</taxon>
        <taxon>Rhodobacterales</taxon>
        <taxon>Paracoccaceae</taxon>
        <taxon>Paracoccus</taxon>
    </lineage>
</organism>
<dbReference type="AlphaFoldDB" id="A0A418T443"/>
<comment type="caution">
    <text evidence="1">The sequence shown here is derived from an EMBL/GenBank/DDBJ whole genome shotgun (WGS) entry which is preliminary data.</text>
</comment>
<gene>
    <name evidence="1" type="ORF">D3P04_03280</name>
</gene>
<dbReference type="OrthoDB" id="7756983at2"/>
<dbReference type="InterPro" id="IPR023346">
    <property type="entry name" value="Lysozyme-like_dom_sf"/>
</dbReference>
<dbReference type="SUPFAM" id="SSF53955">
    <property type="entry name" value="Lysozyme-like"/>
    <property type="match status" value="1"/>
</dbReference>
<accession>A0A418T443</accession>
<keyword evidence="2" id="KW-1185">Reference proteome</keyword>
<reference evidence="2" key="1">
    <citation type="submission" date="2018-09" db="EMBL/GenBank/DDBJ databases">
        <title>Acidovorax cavernicola nov. sp. isolated from Gruta de las Maravillas (Aracena, Spain).</title>
        <authorList>
            <person name="Jurado V."/>
            <person name="Gutierrez-Patricio S."/>
            <person name="Gonzalez-Pimentel J.L."/>
            <person name="Miller A.Z."/>
            <person name="Laiz L."/>
            <person name="Saiz-Jimenez C."/>
        </authorList>
    </citation>
    <scope>NUCLEOTIDE SEQUENCE [LARGE SCALE GENOMIC DNA]</scope>
    <source>
        <strain evidence="2">1011MAR3C25</strain>
    </source>
</reference>
<sequence length="926" mass="100259">MAEEADLLLTAGFSDAQLVREANRVVALYKKKGEEAQKAFTDAQGKVTNTQAARAHVRELDRLSKAYDPVYRAAKQYENELKRLDRALDIGAISQKQYTAQVEQAALALRRVQNPMAGIDKQSRSFGGSLQQVGYQVGDFAVQVGAGTSATQALGQQLPQLLGAFGTYGALAGAAAAITIPLGAALIKAALDAETLEDATKNLTESTDAFVDAAEAASMPIDDLRIKYGSLADEIARANSVMAGLTAIQARFDLINTSQRLGSGLGFDLTPTPFEKADLTPDQAQLNQRAQEKAMDRLRRITGATAEQFEKLRMAINRTDTSNSIEAVVKDAENLLSVIAELSSNDGADREMLFGWAQQVEAVLRQAERQVENSVDEQTRTYNRIIEEFDKDTQQFKALLADRATAQKALDEAVKTGTDAQIAQWKRVIAAQDEQIAKAYEQAQKNDEAFQRIAKSFGAVEGGIKSYSQALDSLFPAANKGILDLIGQAEGTDKGRSYNETLGYGAYTGGAVNLTSMSLRDVLALQKQILDHPNNPYNSSAVGRYQIVSKTLRSLIGELNLSLDEQFTPELQDRLALQLVRRRQGQGTAGLRNEWEGLRNVPDASIMSALGQQVIPSADPEVSKALKEQIKERERLADQAKKYGEQLSTNLLTQQQTAELERLRSEQIAAIKAQGLGEDEEARAISGVNAEIEKQRTVLSLLAEAKKRNVDLDTLLANGSMTYRQAIEALGEAKRQDIIATNERAIAEGKAGQAQQFWKQQQEQTKNGLLDAIVAGESFADVLENLAQHFAKAALQAALFNEGPWAMGGSGGGLLSGIGDLVSGWFGGFRAGGGSVSHGRAYVVGETEPELFVPNVSGTVLNSRQIERAMGAAPREGRNSQYSLAMTLDLRGTTGDKALDQKLKANAQHILAQVPHAMREFELNGV</sequence>
<evidence type="ECO:0008006" key="3">
    <source>
        <dbReference type="Google" id="ProtNLM"/>
    </source>
</evidence>
<protein>
    <recommendedName>
        <fullName evidence="3">Bacteriophage tail tape measure N-terminal domain-containing protein</fullName>
    </recommendedName>
</protein>
<name>A0A418T443_9RHOB</name>
<dbReference type="EMBL" id="QZCG01000002">
    <property type="protein sequence ID" value="RJE87956.1"/>
    <property type="molecule type" value="Genomic_DNA"/>
</dbReference>
<evidence type="ECO:0000313" key="1">
    <source>
        <dbReference type="EMBL" id="RJE87956.1"/>
    </source>
</evidence>
<proteinExistence type="predicted"/>
<evidence type="ECO:0000313" key="2">
    <source>
        <dbReference type="Proteomes" id="UP000284202"/>
    </source>
</evidence>
<dbReference type="RefSeq" id="WP_119745919.1">
    <property type="nucleotide sequence ID" value="NZ_QZCG01000002.1"/>
</dbReference>
<dbReference type="Gene3D" id="1.10.530.10">
    <property type="match status" value="1"/>
</dbReference>